<keyword evidence="1" id="KW-0472">Membrane</keyword>
<feature type="transmembrane region" description="Helical" evidence="1">
    <location>
        <begin position="19"/>
        <end position="45"/>
    </location>
</feature>
<feature type="transmembrane region" description="Helical" evidence="1">
    <location>
        <begin position="65"/>
        <end position="93"/>
    </location>
</feature>
<feature type="transmembrane region" description="Helical" evidence="1">
    <location>
        <begin position="162"/>
        <end position="183"/>
    </location>
</feature>
<dbReference type="AlphaFoldDB" id="A0A7S1T5I6"/>
<evidence type="ECO:0000256" key="1">
    <source>
        <dbReference type="SAM" id="Phobius"/>
    </source>
</evidence>
<name>A0A7S1T5I6_9CHLO</name>
<feature type="transmembrane region" description="Helical" evidence="1">
    <location>
        <begin position="232"/>
        <end position="253"/>
    </location>
</feature>
<protein>
    <submittedName>
        <fullName evidence="2">Uncharacterized protein</fullName>
    </submittedName>
</protein>
<feature type="transmembrane region" description="Helical" evidence="1">
    <location>
        <begin position="105"/>
        <end position="129"/>
    </location>
</feature>
<proteinExistence type="predicted"/>
<keyword evidence="1" id="KW-1133">Transmembrane helix</keyword>
<dbReference type="EMBL" id="HBGG01036754">
    <property type="protein sequence ID" value="CAD9216816.1"/>
    <property type="molecule type" value="Transcribed_RNA"/>
</dbReference>
<keyword evidence="1" id="KW-0812">Transmembrane</keyword>
<reference evidence="2" key="1">
    <citation type="submission" date="2021-01" db="EMBL/GenBank/DDBJ databases">
        <authorList>
            <person name="Corre E."/>
            <person name="Pelletier E."/>
            <person name="Niang G."/>
            <person name="Scheremetjew M."/>
            <person name="Finn R."/>
            <person name="Kale V."/>
            <person name="Holt S."/>
            <person name="Cochrane G."/>
            <person name="Meng A."/>
            <person name="Brown T."/>
            <person name="Cohen L."/>
        </authorList>
    </citation>
    <scope>NUCLEOTIDE SEQUENCE</scope>
    <source>
        <strain evidence="2">PLY429</strain>
    </source>
</reference>
<gene>
    <name evidence="2" type="ORF">TCHU04912_LOCUS19063</name>
</gene>
<organism evidence="2">
    <name type="scientific">Tetraselmis chuii</name>
    <dbReference type="NCBI Taxonomy" id="63592"/>
    <lineage>
        <taxon>Eukaryota</taxon>
        <taxon>Viridiplantae</taxon>
        <taxon>Chlorophyta</taxon>
        <taxon>core chlorophytes</taxon>
        <taxon>Chlorodendrophyceae</taxon>
        <taxon>Chlorodendrales</taxon>
        <taxon>Chlorodendraceae</taxon>
        <taxon>Tetraselmis</taxon>
    </lineage>
</organism>
<evidence type="ECO:0000313" key="2">
    <source>
        <dbReference type="EMBL" id="CAD9216816.1"/>
    </source>
</evidence>
<accession>A0A7S1T5I6</accession>
<sequence length="264" mass="28519">MPAAQVFGRRFLVGTDDFFLPYGLSAVLFVLLAVLWTAVFFHAYADISKYSGFCELQGTVLSTEKALFIDGCILLALFGLVAMVSAACAFVATRGTLLQESKRRLAIPLAVASSALTVALFAPMVLFLVAMNNLYFSDPCAKHLFRTLTQQRVLVSNPLWRLQGICIVALTMVASSVLLNILLLQSRRGFSAKVQRSCKAAGFCCGCSESLAETEGGDAPIEEEIANIMSRIFVPLPLVLSDMVAGFILLAAYQGQKREVATPS</sequence>